<reference evidence="2" key="1">
    <citation type="submission" date="2016-10" db="EMBL/GenBank/DDBJ databases">
        <authorList>
            <person name="Varghese N."/>
            <person name="Submissions S."/>
        </authorList>
    </citation>
    <scope>NUCLEOTIDE SEQUENCE [LARGE SCALE GENOMIC DNA]</scope>
    <source>
        <strain evidence="2">LMG 24016</strain>
    </source>
</reference>
<name>A0A1I3CKZ1_9PSED</name>
<sequence>MRVLLKKFTVVNFYSDQLSEEALFIYRRNRTFRAREADELDNQSSLTLIWREREGGGGKN</sequence>
<keyword evidence="2" id="KW-1185">Reference proteome</keyword>
<organism evidence="1 2">
    <name type="scientific">Pseudomonas guineae</name>
    <dbReference type="NCBI Taxonomy" id="425504"/>
    <lineage>
        <taxon>Bacteria</taxon>
        <taxon>Pseudomonadati</taxon>
        <taxon>Pseudomonadota</taxon>
        <taxon>Gammaproteobacteria</taxon>
        <taxon>Pseudomonadales</taxon>
        <taxon>Pseudomonadaceae</taxon>
        <taxon>Pseudomonas</taxon>
    </lineage>
</organism>
<dbReference type="EMBL" id="FOQL01000001">
    <property type="protein sequence ID" value="SFH74919.1"/>
    <property type="molecule type" value="Genomic_DNA"/>
</dbReference>
<dbReference type="Proteomes" id="UP000243606">
    <property type="component" value="Unassembled WGS sequence"/>
</dbReference>
<evidence type="ECO:0000313" key="2">
    <source>
        <dbReference type="Proteomes" id="UP000243606"/>
    </source>
</evidence>
<gene>
    <name evidence="1" type="ORF">SAMN05216206_0116</name>
</gene>
<evidence type="ECO:0000313" key="1">
    <source>
        <dbReference type="EMBL" id="SFH74919.1"/>
    </source>
</evidence>
<proteinExistence type="predicted"/>
<protein>
    <submittedName>
        <fullName evidence="1">Uncharacterized protein</fullName>
    </submittedName>
</protein>
<dbReference type="AlphaFoldDB" id="A0A1I3CKZ1"/>
<accession>A0A1I3CKZ1</accession>